<name>A0ABN7UTT8_GIGMA</name>
<sequence>MNTMNFKHFEKYRKEHYKTKDVLGYVQYYSDLLGISEKQNFSLFMLCVKLK</sequence>
<dbReference type="EMBL" id="CAJVQB010005528">
    <property type="protein sequence ID" value="CAG8663943.1"/>
    <property type="molecule type" value="Genomic_DNA"/>
</dbReference>
<evidence type="ECO:0000313" key="1">
    <source>
        <dbReference type="EMBL" id="CAG8663943.1"/>
    </source>
</evidence>
<proteinExistence type="predicted"/>
<gene>
    <name evidence="1" type="ORF">GMARGA_LOCUS10039</name>
</gene>
<accession>A0ABN7UTT8</accession>
<keyword evidence="2" id="KW-1185">Reference proteome</keyword>
<reference evidence="1 2" key="1">
    <citation type="submission" date="2021-06" db="EMBL/GenBank/DDBJ databases">
        <authorList>
            <person name="Kallberg Y."/>
            <person name="Tangrot J."/>
            <person name="Rosling A."/>
        </authorList>
    </citation>
    <scope>NUCLEOTIDE SEQUENCE [LARGE SCALE GENOMIC DNA]</scope>
    <source>
        <strain evidence="1 2">120-4 pot B 10/14</strain>
    </source>
</reference>
<comment type="caution">
    <text evidence="1">The sequence shown here is derived from an EMBL/GenBank/DDBJ whole genome shotgun (WGS) entry which is preliminary data.</text>
</comment>
<dbReference type="Proteomes" id="UP000789901">
    <property type="component" value="Unassembled WGS sequence"/>
</dbReference>
<protein>
    <submittedName>
        <fullName evidence="1">20968_t:CDS:1</fullName>
    </submittedName>
</protein>
<organism evidence="1 2">
    <name type="scientific">Gigaspora margarita</name>
    <dbReference type="NCBI Taxonomy" id="4874"/>
    <lineage>
        <taxon>Eukaryota</taxon>
        <taxon>Fungi</taxon>
        <taxon>Fungi incertae sedis</taxon>
        <taxon>Mucoromycota</taxon>
        <taxon>Glomeromycotina</taxon>
        <taxon>Glomeromycetes</taxon>
        <taxon>Diversisporales</taxon>
        <taxon>Gigasporaceae</taxon>
        <taxon>Gigaspora</taxon>
    </lineage>
</organism>
<evidence type="ECO:0000313" key="2">
    <source>
        <dbReference type="Proteomes" id="UP000789901"/>
    </source>
</evidence>